<dbReference type="SUPFAM" id="SSF48498">
    <property type="entry name" value="Tetracyclin repressor-like, C-terminal domain"/>
    <property type="match status" value="1"/>
</dbReference>
<dbReference type="InterPro" id="IPR036271">
    <property type="entry name" value="Tet_transcr_reg_TetR-rel_C_sf"/>
</dbReference>
<keyword evidence="2 4" id="KW-0238">DNA-binding</keyword>
<evidence type="ECO:0000256" key="4">
    <source>
        <dbReference type="PROSITE-ProRule" id="PRU00335"/>
    </source>
</evidence>
<feature type="domain" description="HTH tetR-type" evidence="5">
    <location>
        <begin position="11"/>
        <end position="71"/>
    </location>
</feature>
<comment type="caution">
    <text evidence="6">The sequence shown here is derived from an EMBL/GenBank/DDBJ whole genome shotgun (WGS) entry which is preliminary data.</text>
</comment>
<dbReference type="InterPro" id="IPR025996">
    <property type="entry name" value="MT1864/Rv1816-like_C"/>
</dbReference>
<dbReference type="Pfam" id="PF13305">
    <property type="entry name" value="TetR_C_33"/>
    <property type="match status" value="1"/>
</dbReference>
<evidence type="ECO:0000256" key="1">
    <source>
        <dbReference type="ARBA" id="ARBA00023015"/>
    </source>
</evidence>
<dbReference type="PANTHER" id="PTHR30055">
    <property type="entry name" value="HTH-TYPE TRANSCRIPTIONAL REGULATOR RUTR"/>
    <property type="match status" value="1"/>
</dbReference>
<sequence>MARATTTDRRAALRDTLIELATRRIAQDGSAALKARALAAEAGCSVGAIYNVFGDLGDLVLAVNGETFRRLGAHVVEAVAPAENADPTERLIAMSEAYLGFAAENPLLWRALFDVEMSRDTEVPDWYLSALDQLLSIIDAPLVEVFPDLSPSEVRVRTRALFSSVHGITLLGLERRISAVEEDRLPDMIRFIITSTTRRSVI</sequence>
<evidence type="ECO:0000256" key="2">
    <source>
        <dbReference type="ARBA" id="ARBA00023125"/>
    </source>
</evidence>
<accession>A0ABQ4NM51</accession>
<dbReference type="InterPro" id="IPR001647">
    <property type="entry name" value="HTH_TetR"/>
</dbReference>
<dbReference type="SUPFAM" id="SSF46689">
    <property type="entry name" value="Homeodomain-like"/>
    <property type="match status" value="1"/>
</dbReference>
<dbReference type="InterPro" id="IPR050109">
    <property type="entry name" value="HTH-type_TetR-like_transc_reg"/>
</dbReference>
<dbReference type="InterPro" id="IPR009057">
    <property type="entry name" value="Homeodomain-like_sf"/>
</dbReference>
<dbReference type="Proteomes" id="UP000786693">
    <property type="component" value="Unassembled WGS sequence"/>
</dbReference>
<reference evidence="6 7" key="1">
    <citation type="submission" date="2021-05" db="EMBL/GenBank/DDBJ databases">
        <title>Bacteria Genome sequencing.</title>
        <authorList>
            <person name="Takabe Y."/>
            <person name="Nakajima Y."/>
            <person name="Suzuki S."/>
            <person name="Shiozaki T."/>
        </authorList>
    </citation>
    <scope>NUCLEOTIDE SEQUENCE [LARGE SCALE GENOMIC DNA]</scope>
    <source>
        <strain evidence="6 7">AI_62</strain>
    </source>
</reference>
<keyword evidence="1" id="KW-0805">Transcription regulation</keyword>
<dbReference type="RefSeq" id="WP_220748969.1">
    <property type="nucleotide sequence ID" value="NZ_BPFH01000003.1"/>
</dbReference>
<gene>
    <name evidence="6" type="ORF">JANAI62_21030</name>
</gene>
<name>A0ABQ4NM51_9RHOB</name>
<dbReference type="PANTHER" id="PTHR30055:SF209">
    <property type="entry name" value="POSSIBLE TRANSCRIPTIONAL REGULATORY PROTEIN (PROBABLY TETR-FAMILY)"/>
    <property type="match status" value="1"/>
</dbReference>
<evidence type="ECO:0000256" key="3">
    <source>
        <dbReference type="ARBA" id="ARBA00023163"/>
    </source>
</evidence>
<dbReference type="Pfam" id="PF00440">
    <property type="entry name" value="TetR_N"/>
    <property type="match status" value="1"/>
</dbReference>
<protein>
    <submittedName>
        <fullName evidence="6">TetR family transcriptional regulator</fullName>
    </submittedName>
</protein>
<keyword evidence="3" id="KW-0804">Transcription</keyword>
<feature type="DNA-binding region" description="H-T-H motif" evidence="4">
    <location>
        <begin position="34"/>
        <end position="53"/>
    </location>
</feature>
<dbReference type="EMBL" id="BPFH01000003">
    <property type="protein sequence ID" value="GIT95480.1"/>
    <property type="molecule type" value="Genomic_DNA"/>
</dbReference>
<organism evidence="6 7">
    <name type="scientific">Jannaschia pagri</name>
    <dbReference type="NCBI Taxonomy" id="2829797"/>
    <lineage>
        <taxon>Bacteria</taxon>
        <taxon>Pseudomonadati</taxon>
        <taxon>Pseudomonadota</taxon>
        <taxon>Alphaproteobacteria</taxon>
        <taxon>Rhodobacterales</taxon>
        <taxon>Roseobacteraceae</taxon>
        <taxon>Jannaschia</taxon>
    </lineage>
</organism>
<proteinExistence type="predicted"/>
<keyword evidence="7" id="KW-1185">Reference proteome</keyword>
<evidence type="ECO:0000259" key="5">
    <source>
        <dbReference type="PROSITE" id="PS50977"/>
    </source>
</evidence>
<dbReference type="PROSITE" id="PS50977">
    <property type="entry name" value="HTH_TETR_2"/>
    <property type="match status" value="1"/>
</dbReference>
<dbReference type="Gene3D" id="1.10.357.10">
    <property type="entry name" value="Tetracycline Repressor, domain 2"/>
    <property type="match status" value="1"/>
</dbReference>
<evidence type="ECO:0000313" key="7">
    <source>
        <dbReference type="Proteomes" id="UP000786693"/>
    </source>
</evidence>
<evidence type="ECO:0000313" key="6">
    <source>
        <dbReference type="EMBL" id="GIT95480.1"/>
    </source>
</evidence>